<evidence type="ECO:0008006" key="4">
    <source>
        <dbReference type="Google" id="ProtNLM"/>
    </source>
</evidence>
<dbReference type="KEGG" id="cyz:C3B44_02570"/>
<reference evidence="3" key="1">
    <citation type="submission" date="2018-04" db="EMBL/GenBank/DDBJ databases">
        <authorList>
            <person name="Liu S."/>
            <person name="Wang Z."/>
            <person name="Li J."/>
        </authorList>
    </citation>
    <scope>NUCLEOTIDE SEQUENCE [LARGE SCALE GENOMIC DNA]</scope>
    <source>
        <strain evidence="3">2189</strain>
    </source>
</reference>
<name>A0A2U1T7E6_9CORY</name>
<dbReference type="Proteomes" id="UP000244989">
    <property type="component" value="Unassembled WGS sequence"/>
</dbReference>
<dbReference type="AlphaFoldDB" id="A0A2U1T7E6"/>
<dbReference type="EMBL" id="QEEZ01000008">
    <property type="protein sequence ID" value="PWC01818.1"/>
    <property type="molecule type" value="Genomic_DNA"/>
</dbReference>
<feature type="transmembrane region" description="Helical" evidence="1">
    <location>
        <begin position="56"/>
        <end position="74"/>
    </location>
</feature>
<protein>
    <recommendedName>
        <fullName evidence="4">DUF304 domain-containing protein</fullName>
    </recommendedName>
</protein>
<organism evidence="2 3">
    <name type="scientific">Corynebacterium yudongzhengii</name>
    <dbReference type="NCBI Taxonomy" id="2080740"/>
    <lineage>
        <taxon>Bacteria</taxon>
        <taxon>Bacillati</taxon>
        <taxon>Actinomycetota</taxon>
        <taxon>Actinomycetes</taxon>
        <taxon>Mycobacteriales</taxon>
        <taxon>Corynebacteriaceae</taxon>
        <taxon>Corynebacterium</taxon>
    </lineage>
</organism>
<feature type="transmembrane region" description="Helical" evidence="1">
    <location>
        <begin position="21"/>
        <end position="44"/>
    </location>
</feature>
<comment type="caution">
    <text evidence="2">The sequence shown here is derived from an EMBL/GenBank/DDBJ whole genome shotgun (WGS) entry which is preliminary data.</text>
</comment>
<evidence type="ECO:0000256" key="1">
    <source>
        <dbReference type="SAM" id="Phobius"/>
    </source>
</evidence>
<sequence>MSWPRTDHDEVIRADVTTPPGVLAYPMFEAIGITAFLWIAIGVLDNPQFGFYEPTLRSALVMVWALLLLWRLGLPLIRARRRRAVVTDQRVMIRAGSLRPRIDSIPLYDIHSVRRYKGGLNIAVFGRDRPLYYPHVGKAKKVAEIINSSLPPRRPFARW</sequence>
<evidence type="ECO:0000313" key="3">
    <source>
        <dbReference type="Proteomes" id="UP000244989"/>
    </source>
</evidence>
<accession>A0A2U1T7E6</accession>
<keyword evidence="1" id="KW-0472">Membrane</keyword>
<evidence type="ECO:0000313" key="2">
    <source>
        <dbReference type="EMBL" id="PWC01818.1"/>
    </source>
</evidence>
<proteinExistence type="predicted"/>
<gene>
    <name evidence="2" type="ORF">DF222_05655</name>
</gene>
<keyword evidence="1" id="KW-1133">Transmembrane helix</keyword>
<keyword evidence="3" id="KW-1185">Reference proteome</keyword>
<keyword evidence="1" id="KW-0812">Transmembrane</keyword>
<dbReference type="OrthoDB" id="4413216at2"/>
<dbReference type="RefSeq" id="WP_108430996.1">
    <property type="nucleotide sequence ID" value="NZ_CP026947.1"/>
</dbReference>